<dbReference type="AlphaFoldDB" id="A0A8J4RB87"/>
<dbReference type="Gene3D" id="3.30.40.10">
    <property type="entry name" value="Zinc/RING finger domain, C3HC4 (zinc finger)"/>
    <property type="match status" value="1"/>
</dbReference>
<evidence type="ECO:0000256" key="7">
    <source>
        <dbReference type="PROSITE-ProRule" id="PRU10141"/>
    </source>
</evidence>
<comment type="pathway">
    <text evidence="3">Protein modification; protein ubiquitination.</text>
</comment>
<keyword evidence="8" id="KW-0175">Coiled coil</keyword>
<keyword evidence="7" id="KW-0067">ATP-binding</keyword>
<dbReference type="PROSITE" id="PS51698">
    <property type="entry name" value="U_BOX"/>
    <property type="match status" value="1"/>
</dbReference>
<dbReference type="UniPathway" id="UPA00143"/>
<dbReference type="InterPro" id="IPR014729">
    <property type="entry name" value="Rossmann-like_a/b/a_fold"/>
</dbReference>
<dbReference type="CDD" id="cd16655">
    <property type="entry name" value="RING-Ubox_WDSUB1-like"/>
    <property type="match status" value="1"/>
</dbReference>
<dbReference type="GO" id="GO:0061630">
    <property type="term" value="F:ubiquitin protein ligase activity"/>
    <property type="evidence" value="ECO:0007669"/>
    <property type="project" value="UniProtKB-EC"/>
</dbReference>
<keyword evidence="7" id="KW-0547">Nucleotide-binding</keyword>
<comment type="function">
    <text evidence="2">Functions as an E3 ubiquitin ligase.</text>
</comment>
<dbReference type="InterPro" id="IPR051348">
    <property type="entry name" value="U-box_ubiquitin_ligases"/>
</dbReference>
<evidence type="ECO:0000313" key="12">
    <source>
        <dbReference type="EMBL" id="KAF3967050.1"/>
    </source>
</evidence>
<dbReference type="InterPro" id="IPR001245">
    <property type="entry name" value="Ser-Thr/Tyr_kinase_cat_dom"/>
</dbReference>
<feature type="region of interest" description="Disordered" evidence="9">
    <location>
        <begin position="171"/>
        <end position="197"/>
    </location>
</feature>
<dbReference type="OrthoDB" id="4062651at2759"/>
<sequence>MEDNIVHVAVGKNVKEYKPMLAWAVWTLKDSGGKSICVIHVHQPAKMIPMMGAKFPASSMKERELRAYRELERQNMQKMLDEYLLICCQMGVQAESRHIEMDSIEEGIVELVCQLGIRKLVMGTAAYSKRTMDIKSKKARYVRLQASKSCRIQFIYKGRLVHTREGILDGADVEVRPDQNSKTEPSNYGRSQSAGQNIGAAPTSLAQVSFCSERNTSIDYTVGSGTDISSLDGTEEFSTPRSRSVTEGSFDEWFESSRRYPPSLDYSTCFSSRSVDIAQISSVSSEGSESSTFPQSIESPYCLSPPSLLQDGRVDETLYAQLEKAMAEAEHERREAFQEAERRAKAEKNAIEAKRRAQVLESLRAEESKQRKEIEEALAKEKEEHEKVKIQLNKVMEDLWVALDKKSSLESQIAESDKMVEELELRNASVVQLLQTCEKERNEFLVERDNAIEAKRRAQVLESLCAEESKQRKEIEEALAKEKEEHGKVNIQLNKVMEDLRVALNKKSSLESQIAESDEMVEELELSIASVVELLQTCEKERDEFLVERDNAIKEAEELRRKKVESSSTRMPQFSEFSYLEIDKATQNFDPFLKIGEGRHGNTYKGILREIQVAIKVLHQRNLQDPSGFQSEVDTLNKLRHPNLVTLLGYCQEVQALIYEYLPNGSLEDRLSCKDNTAPLSWQIRICIATELCSALIFLHSCKPFSVLHGDLTPAKVLLDANFVSKLCDFERCRLLSHDPSSNNITLRRKTELKDTSCPYLDPQFHSTGELTLESDVYSFGITLLQLLTGRPPWGIINDVKHALDAGKLEDLLDPLAGDWPFEQAKQLAHLALSCSEVYRENRLDLALDVWPVLEPMREDLCGDPSSLQLSTREHSEPPSYFLCPISQDVMEDPHVAADGFTYEERVLREWFDGGHDTSPMTNLKLEHCNLVPNYALRSAIQEWQQKL</sequence>
<dbReference type="InterPro" id="IPR000719">
    <property type="entry name" value="Prot_kinase_dom"/>
</dbReference>
<dbReference type="InterPro" id="IPR011009">
    <property type="entry name" value="Kinase-like_dom_sf"/>
</dbReference>
<dbReference type="Proteomes" id="UP000737018">
    <property type="component" value="Unassembled WGS sequence"/>
</dbReference>
<dbReference type="SUPFAM" id="SSF57850">
    <property type="entry name" value="RING/U-box"/>
    <property type="match status" value="1"/>
</dbReference>
<dbReference type="SMART" id="SM00504">
    <property type="entry name" value="Ubox"/>
    <property type="match status" value="1"/>
</dbReference>
<dbReference type="GO" id="GO:0005524">
    <property type="term" value="F:ATP binding"/>
    <property type="evidence" value="ECO:0007669"/>
    <property type="project" value="UniProtKB-UniRule"/>
</dbReference>
<feature type="binding site" evidence="7">
    <location>
        <position position="616"/>
    </location>
    <ligand>
        <name>ATP</name>
        <dbReference type="ChEBI" id="CHEBI:30616"/>
    </ligand>
</feature>
<dbReference type="GO" id="GO:0016567">
    <property type="term" value="P:protein ubiquitination"/>
    <property type="evidence" value="ECO:0007669"/>
    <property type="project" value="UniProtKB-UniPathway"/>
</dbReference>
<name>A0A8J4RB87_9ROSI</name>
<dbReference type="PANTHER" id="PTHR45647:SF100">
    <property type="entry name" value="U-BOX DOMAIN-CONTAINING PROTEIN 33"/>
    <property type="match status" value="1"/>
</dbReference>
<dbReference type="PROSITE" id="PS50011">
    <property type="entry name" value="PROTEIN_KINASE_DOM"/>
    <property type="match status" value="1"/>
</dbReference>
<proteinExistence type="predicted"/>
<reference evidence="12" key="1">
    <citation type="submission" date="2020-03" db="EMBL/GenBank/DDBJ databases">
        <title>Castanea mollissima Vanexum genome sequencing.</title>
        <authorList>
            <person name="Staton M."/>
        </authorList>
    </citation>
    <scope>NUCLEOTIDE SEQUENCE</scope>
    <source>
        <tissue evidence="12">Leaf</tissue>
    </source>
</reference>
<evidence type="ECO:0000313" key="13">
    <source>
        <dbReference type="Proteomes" id="UP000737018"/>
    </source>
</evidence>
<dbReference type="PROSITE" id="PS00107">
    <property type="entry name" value="PROTEIN_KINASE_ATP"/>
    <property type="match status" value="1"/>
</dbReference>
<evidence type="ECO:0000256" key="4">
    <source>
        <dbReference type="ARBA" id="ARBA00012483"/>
    </source>
</evidence>
<comment type="caution">
    <text evidence="12">The sequence shown here is derived from an EMBL/GenBank/DDBJ whole genome shotgun (WGS) entry which is preliminary data.</text>
</comment>
<dbReference type="Pfam" id="PF07714">
    <property type="entry name" value="PK_Tyr_Ser-Thr"/>
    <property type="match status" value="1"/>
</dbReference>
<dbReference type="Gene3D" id="3.40.50.620">
    <property type="entry name" value="HUPs"/>
    <property type="match status" value="1"/>
</dbReference>
<evidence type="ECO:0000256" key="5">
    <source>
        <dbReference type="ARBA" id="ARBA00022679"/>
    </source>
</evidence>
<keyword evidence="13" id="KW-1185">Reference proteome</keyword>
<keyword evidence="6" id="KW-0833">Ubl conjugation pathway</keyword>
<dbReference type="EC" id="2.3.2.27" evidence="4"/>
<evidence type="ECO:0000256" key="2">
    <source>
        <dbReference type="ARBA" id="ARBA00003861"/>
    </source>
</evidence>
<dbReference type="Pfam" id="PF04564">
    <property type="entry name" value="U-box"/>
    <property type="match status" value="1"/>
</dbReference>
<feature type="compositionally biased region" description="Basic and acidic residues" evidence="9">
    <location>
        <begin position="171"/>
        <end position="181"/>
    </location>
</feature>
<feature type="compositionally biased region" description="Polar residues" evidence="9">
    <location>
        <begin position="182"/>
        <end position="196"/>
    </location>
</feature>
<evidence type="ECO:0000259" key="10">
    <source>
        <dbReference type="PROSITE" id="PS50011"/>
    </source>
</evidence>
<evidence type="ECO:0000259" key="11">
    <source>
        <dbReference type="PROSITE" id="PS51698"/>
    </source>
</evidence>
<keyword evidence="5" id="KW-0808">Transferase</keyword>
<evidence type="ECO:0000256" key="8">
    <source>
        <dbReference type="SAM" id="Coils"/>
    </source>
</evidence>
<evidence type="ECO:0000256" key="1">
    <source>
        <dbReference type="ARBA" id="ARBA00000900"/>
    </source>
</evidence>
<feature type="domain" description="Protein kinase" evidence="10">
    <location>
        <begin position="589"/>
        <end position="854"/>
    </location>
</feature>
<evidence type="ECO:0000256" key="9">
    <source>
        <dbReference type="SAM" id="MobiDB-lite"/>
    </source>
</evidence>
<dbReference type="InterPro" id="IPR003613">
    <property type="entry name" value="Ubox_domain"/>
</dbReference>
<gene>
    <name evidence="12" type="ORF">CMV_008902</name>
</gene>
<dbReference type="Gene3D" id="1.10.510.10">
    <property type="entry name" value="Transferase(Phosphotransferase) domain 1"/>
    <property type="match status" value="1"/>
</dbReference>
<evidence type="ECO:0000256" key="6">
    <source>
        <dbReference type="ARBA" id="ARBA00022786"/>
    </source>
</evidence>
<dbReference type="Gene3D" id="3.30.200.20">
    <property type="entry name" value="Phosphorylase Kinase, domain 1"/>
    <property type="match status" value="1"/>
</dbReference>
<feature type="coiled-coil region" evidence="8">
    <location>
        <begin position="319"/>
        <end position="569"/>
    </location>
</feature>
<feature type="domain" description="U-box" evidence="11">
    <location>
        <begin position="877"/>
        <end position="948"/>
    </location>
</feature>
<dbReference type="PANTHER" id="PTHR45647">
    <property type="entry name" value="OS02G0152300 PROTEIN"/>
    <property type="match status" value="1"/>
</dbReference>
<dbReference type="SUPFAM" id="SSF52402">
    <property type="entry name" value="Adenine nucleotide alpha hydrolases-like"/>
    <property type="match status" value="1"/>
</dbReference>
<dbReference type="InterPro" id="IPR017441">
    <property type="entry name" value="Protein_kinase_ATP_BS"/>
</dbReference>
<organism evidence="12 13">
    <name type="scientific">Castanea mollissima</name>
    <name type="common">Chinese chestnut</name>
    <dbReference type="NCBI Taxonomy" id="60419"/>
    <lineage>
        <taxon>Eukaryota</taxon>
        <taxon>Viridiplantae</taxon>
        <taxon>Streptophyta</taxon>
        <taxon>Embryophyta</taxon>
        <taxon>Tracheophyta</taxon>
        <taxon>Spermatophyta</taxon>
        <taxon>Magnoliopsida</taxon>
        <taxon>eudicotyledons</taxon>
        <taxon>Gunneridae</taxon>
        <taxon>Pentapetalae</taxon>
        <taxon>rosids</taxon>
        <taxon>fabids</taxon>
        <taxon>Fagales</taxon>
        <taxon>Fagaceae</taxon>
        <taxon>Castanea</taxon>
    </lineage>
</organism>
<dbReference type="InterPro" id="IPR013083">
    <property type="entry name" value="Znf_RING/FYVE/PHD"/>
</dbReference>
<protein>
    <recommendedName>
        <fullName evidence="4">RING-type E3 ubiquitin transferase</fullName>
        <ecNumber evidence="4">2.3.2.27</ecNumber>
    </recommendedName>
</protein>
<dbReference type="CDD" id="cd01989">
    <property type="entry name" value="USP_STK_Ubox_N"/>
    <property type="match status" value="1"/>
</dbReference>
<accession>A0A8J4RB87</accession>
<dbReference type="GO" id="GO:0004672">
    <property type="term" value="F:protein kinase activity"/>
    <property type="evidence" value="ECO:0007669"/>
    <property type="project" value="InterPro"/>
</dbReference>
<dbReference type="SUPFAM" id="SSF56112">
    <property type="entry name" value="Protein kinase-like (PK-like)"/>
    <property type="match status" value="1"/>
</dbReference>
<comment type="catalytic activity">
    <reaction evidence="1">
        <text>S-ubiquitinyl-[E2 ubiquitin-conjugating enzyme]-L-cysteine + [acceptor protein]-L-lysine = [E2 ubiquitin-conjugating enzyme]-L-cysteine + N(6)-ubiquitinyl-[acceptor protein]-L-lysine.</text>
        <dbReference type="EC" id="2.3.2.27"/>
    </reaction>
</comment>
<dbReference type="EMBL" id="JRKL02000955">
    <property type="protein sequence ID" value="KAF3967050.1"/>
    <property type="molecule type" value="Genomic_DNA"/>
</dbReference>
<evidence type="ECO:0000256" key="3">
    <source>
        <dbReference type="ARBA" id="ARBA00004906"/>
    </source>
</evidence>